<dbReference type="EMBL" id="SOSA01000264">
    <property type="protein sequence ID" value="THC93445.1"/>
    <property type="molecule type" value="Genomic_DNA"/>
</dbReference>
<dbReference type="SUPFAM" id="SSF56801">
    <property type="entry name" value="Acetyl-CoA synthetase-like"/>
    <property type="match status" value="1"/>
</dbReference>
<reference evidence="5 6" key="1">
    <citation type="submission" date="2019-03" db="EMBL/GenBank/DDBJ databases">
        <title>The genome sequence of a newly discovered highly antifungal drug resistant Aspergillus species, Aspergillus tanneri NIH 1004.</title>
        <authorList>
            <person name="Mounaud S."/>
            <person name="Singh I."/>
            <person name="Joardar V."/>
            <person name="Pakala S."/>
            <person name="Pakala S."/>
            <person name="Venepally P."/>
            <person name="Hoover J."/>
            <person name="Nierman W."/>
            <person name="Chung J."/>
            <person name="Losada L."/>
        </authorList>
    </citation>
    <scope>NUCLEOTIDE SEQUENCE [LARGE SCALE GENOMIC DNA]</scope>
    <source>
        <strain evidence="5 6">NIH1004</strain>
    </source>
</reference>
<name>A0A4S3JED2_9EURO</name>
<dbReference type="InterPro" id="IPR020845">
    <property type="entry name" value="AMP-binding_CS"/>
</dbReference>
<evidence type="ECO:0000313" key="5">
    <source>
        <dbReference type="EMBL" id="THC93445.1"/>
    </source>
</evidence>
<dbReference type="Gene3D" id="3.40.50.12780">
    <property type="entry name" value="N-terminal domain of ligase-like"/>
    <property type="match status" value="1"/>
</dbReference>
<dbReference type="Gene3D" id="3.30.300.30">
    <property type="match status" value="1"/>
</dbReference>
<dbReference type="InterPro" id="IPR000873">
    <property type="entry name" value="AMP-dep_synth/lig_dom"/>
</dbReference>
<dbReference type="STRING" id="1220188.A0A4S3JED2"/>
<accession>A0A4S3JED2</accession>
<dbReference type="GeneID" id="54326664"/>
<dbReference type="InterPro" id="IPR045851">
    <property type="entry name" value="AMP-bd_C_sf"/>
</dbReference>
<evidence type="ECO:0000313" key="6">
    <source>
        <dbReference type="Proteomes" id="UP000308092"/>
    </source>
</evidence>
<sequence length="577" mass="62308">MDGGPLENKTSVFAHIEQGLQNNPHGAAVVCMHQSADHLGHLVPADEEAEVGPHRADCLSWTYTQLHGAAHKLVAGMTANNVEAESTMLVLIPNGVEYALLLWACELLRLTFVSVDPALLQESSREYLKATLGAVAPSLVVVHDPLGSNAVDAALGQLPRLAKPLLRIALDSSLPGWISLVDLALNASTRTPSLPEQRLLEEAARNDNPDRIHSIMFTSGTSGRPKGCPQPVRGMTHVLHSQAWLINQENCSIRALQQAHNSRGIAPAQTLQTWREGGAVVLSSDGGFSVDDMATAISHYRVTFIVLTPAMVHGMAHRLSVSPFPVDCVQTVQIGGDAVTKDSLSRCAALFPMARICVNHGMTEGGGAFTWQPFLNTPLEQIPFFGETCPVGIVAPGAIVRIWDADRRQAVLRGQSGELHVCCGSVIPGYLHGVSASSFYEDTKGRWFNTGDIAMMNADGLVFILGRRKDMITCNGVAIMPAALESCVEKLTGQQASVVSAPHPTMGQEPVVVVRDFDGVLDREDIQRHVEQRFGRDYARGTILSLQEIGLDQFPVNATHKLVKHELEAAVRAHLRV</sequence>
<comment type="caution">
    <text evidence="5">The sequence shown here is derived from an EMBL/GenBank/DDBJ whole genome shotgun (WGS) entry which is preliminary data.</text>
</comment>
<dbReference type="GO" id="GO:0016405">
    <property type="term" value="F:CoA-ligase activity"/>
    <property type="evidence" value="ECO:0007669"/>
    <property type="project" value="TreeGrafter"/>
</dbReference>
<dbReference type="Proteomes" id="UP000308092">
    <property type="component" value="Unassembled WGS sequence"/>
</dbReference>
<evidence type="ECO:0000313" key="4">
    <source>
        <dbReference type="EMBL" id="KAA8648079.1"/>
    </source>
</evidence>
<dbReference type="EMBL" id="QUQM01000003">
    <property type="protein sequence ID" value="KAA8648079.1"/>
    <property type="molecule type" value="Genomic_DNA"/>
</dbReference>
<dbReference type="VEuPathDB" id="FungiDB:EYZ11_007064"/>
<dbReference type="PANTHER" id="PTHR24096">
    <property type="entry name" value="LONG-CHAIN-FATTY-ACID--COA LIGASE"/>
    <property type="match status" value="1"/>
</dbReference>
<dbReference type="RefSeq" id="XP_033427440.1">
    <property type="nucleotide sequence ID" value="XM_033568634.1"/>
</dbReference>
<keyword evidence="6" id="KW-1185">Reference proteome</keyword>
<dbReference type="Proteomes" id="UP000324241">
    <property type="component" value="Unassembled WGS sequence"/>
</dbReference>
<comment type="similarity">
    <text evidence="1">Belongs to the ATP-dependent AMP-binding enzyme family.</text>
</comment>
<dbReference type="InterPro" id="IPR042099">
    <property type="entry name" value="ANL_N_sf"/>
</dbReference>
<reference evidence="4 7" key="2">
    <citation type="submission" date="2019-08" db="EMBL/GenBank/DDBJ databases">
        <title>The genome sequence of a newly discovered highly antifungal drug resistant Aspergillus species, Aspergillus tanneri NIH 1004.</title>
        <authorList>
            <person name="Mounaud S."/>
            <person name="Singh I."/>
            <person name="Joardar V."/>
            <person name="Pakala S."/>
            <person name="Pakala S."/>
            <person name="Venepally P."/>
            <person name="Chung J.K."/>
            <person name="Losada L."/>
            <person name="Nierman W.C."/>
        </authorList>
    </citation>
    <scope>NUCLEOTIDE SEQUENCE [LARGE SCALE GENOMIC DNA]</scope>
    <source>
        <strain evidence="4 7">NIH1004</strain>
    </source>
</reference>
<proteinExistence type="inferred from homology"/>
<dbReference type="AlphaFoldDB" id="A0A4S3JED2"/>
<evidence type="ECO:0000256" key="1">
    <source>
        <dbReference type="ARBA" id="ARBA00006432"/>
    </source>
</evidence>
<dbReference type="PROSITE" id="PS00455">
    <property type="entry name" value="AMP_BINDING"/>
    <property type="match status" value="1"/>
</dbReference>
<protein>
    <recommendedName>
        <fullName evidence="3">AMP-dependent synthetase/ligase domain-containing protein</fullName>
    </recommendedName>
</protein>
<feature type="domain" description="AMP-dependent synthetase/ligase" evidence="3">
    <location>
        <begin position="59"/>
        <end position="431"/>
    </location>
</feature>
<gene>
    <name evidence="4" type="ORF">ATNIH1004_003962</name>
    <name evidence="5" type="ORF">EYZ11_007064</name>
</gene>
<dbReference type="PANTHER" id="PTHR24096:SF149">
    <property type="entry name" value="AMP-BINDING DOMAIN-CONTAINING PROTEIN-RELATED"/>
    <property type="match status" value="1"/>
</dbReference>
<evidence type="ECO:0000259" key="3">
    <source>
        <dbReference type="Pfam" id="PF00501"/>
    </source>
</evidence>
<dbReference type="OrthoDB" id="10253869at2759"/>
<evidence type="ECO:0000256" key="2">
    <source>
        <dbReference type="ARBA" id="ARBA00022598"/>
    </source>
</evidence>
<keyword evidence="2" id="KW-0436">Ligase</keyword>
<evidence type="ECO:0000313" key="7">
    <source>
        <dbReference type="Proteomes" id="UP000324241"/>
    </source>
</evidence>
<dbReference type="Pfam" id="PF00501">
    <property type="entry name" value="AMP-binding"/>
    <property type="match status" value="1"/>
</dbReference>
<organism evidence="5 6">
    <name type="scientific">Aspergillus tanneri</name>
    <dbReference type="NCBI Taxonomy" id="1220188"/>
    <lineage>
        <taxon>Eukaryota</taxon>
        <taxon>Fungi</taxon>
        <taxon>Dikarya</taxon>
        <taxon>Ascomycota</taxon>
        <taxon>Pezizomycotina</taxon>
        <taxon>Eurotiomycetes</taxon>
        <taxon>Eurotiomycetidae</taxon>
        <taxon>Eurotiales</taxon>
        <taxon>Aspergillaceae</taxon>
        <taxon>Aspergillus</taxon>
        <taxon>Aspergillus subgen. Circumdati</taxon>
    </lineage>
</organism>